<evidence type="ECO:0000313" key="1">
    <source>
        <dbReference type="EMBL" id="EDL96125.1"/>
    </source>
</evidence>
<accession>A6IPN8</accession>
<protein>
    <submittedName>
        <fullName evidence="1">RCG36277</fullName>
    </submittedName>
</protein>
<dbReference type="AlphaFoldDB" id="A6IPN8"/>
<feature type="non-terminal residue" evidence="1">
    <location>
        <position position="58"/>
    </location>
</feature>
<dbReference type="EMBL" id="CH473966">
    <property type="protein sequence ID" value="EDL96125.1"/>
    <property type="molecule type" value="Genomic_DNA"/>
</dbReference>
<sequence>MGGGVGAAWDAELGQKAKSAARCALRWGQWPAAASWGGRQGEGGFCVSVRRLERRRRP</sequence>
<name>A6IPN8_RAT</name>
<reference evidence="1 2" key="1">
    <citation type="submission" date="2005-09" db="EMBL/GenBank/DDBJ databases">
        <authorList>
            <person name="Mural R.J."/>
            <person name="Li P.W."/>
            <person name="Adams M.D."/>
            <person name="Amanatides P.G."/>
            <person name="Baden-Tillson H."/>
            <person name="Barnstead M."/>
            <person name="Chin S.H."/>
            <person name="Dew I."/>
            <person name="Evans C.A."/>
            <person name="Ferriera S."/>
            <person name="Flanigan M."/>
            <person name="Fosler C."/>
            <person name="Glodek A."/>
            <person name="Gu Z."/>
            <person name="Holt R.A."/>
            <person name="Jennings D."/>
            <person name="Kraft C.L."/>
            <person name="Lu F."/>
            <person name="Nguyen T."/>
            <person name="Nusskern D.R."/>
            <person name="Pfannkoch C.M."/>
            <person name="Sitter C."/>
            <person name="Sutton G.G."/>
            <person name="Venter J.C."/>
            <person name="Wang Z."/>
            <person name="Woodage T."/>
            <person name="Zheng X.H."/>
            <person name="Zhong F."/>
        </authorList>
    </citation>
    <scope>NUCLEOTIDE SEQUENCE [LARGE SCALE GENOMIC DNA]</scope>
    <source>
        <strain>BN</strain>
        <strain evidence="2">Sprague-Dawley</strain>
    </source>
</reference>
<dbReference type="Proteomes" id="UP000234681">
    <property type="component" value="Chromosome X"/>
</dbReference>
<evidence type="ECO:0000313" key="2">
    <source>
        <dbReference type="Proteomes" id="UP000234681"/>
    </source>
</evidence>
<gene>
    <name evidence="1" type="ORF">rCG_36277</name>
</gene>
<organism evidence="1 2">
    <name type="scientific">Rattus norvegicus</name>
    <name type="common">Rat</name>
    <dbReference type="NCBI Taxonomy" id="10116"/>
    <lineage>
        <taxon>Eukaryota</taxon>
        <taxon>Metazoa</taxon>
        <taxon>Chordata</taxon>
        <taxon>Craniata</taxon>
        <taxon>Vertebrata</taxon>
        <taxon>Euteleostomi</taxon>
        <taxon>Mammalia</taxon>
        <taxon>Eutheria</taxon>
        <taxon>Euarchontoglires</taxon>
        <taxon>Glires</taxon>
        <taxon>Rodentia</taxon>
        <taxon>Myomorpha</taxon>
        <taxon>Muroidea</taxon>
        <taxon>Muridae</taxon>
        <taxon>Murinae</taxon>
        <taxon>Rattus</taxon>
    </lineage>
</organism>
<proteinExistence type="predicted"/>